<comment type="caution">
    <text evidence="2">The sequence shown here is derived from an EMBL/GenBank/DDBJ whole genome shotgun (WGS) entry which is preliminary data.</text>
</comment>
<evidence type="ECO:0008006" key="4">
    <source>
        <dbReference type="Google" id="ProtNLM"/>
    </source>
</evidence>
<proteinExistence type="predicted"/>
<dbReference type="EMBL" id="WHUW01000005">
    <property type="protein sequence ID" value="KAF8446176.1"/>
    <property type="molecule type" value="Genomic_DNA"/>
</dbReference>
<keyword evidence="3" id="KW-1185">Reference proteome</keyword>
<gene>
    <name evidence="2" type="ORF">L210DRAFT_840754</name>
</gene>
<evidence type="ECO:0000313" key="3">
    <source>
        <dbReference type="Proteomes" id="UP001194468"/>
    </source>
</evidence>
<name>A0AAD4GI37_BOLED</name>
<evidence type="ECO:0000256" key="1">
    <source>
        <dbReference type="SAM" id="MobiDB-lite"/>
    </source>
</evidence>
<dbReference type="AlphaFoldDB" id="A0AAD4GI37"/>
<dbReference type="Proteomes" id="UP001194468">
    <property type="component" value="Unassembled WGS sequence"/>
</dbReference>
<accession>A0AAD4GI37</accession>
<sequence length="210" mass="23374">FSIQCAVHRPNGSNAPLSISSTIRFDKLRELVAEKLGRFTGLVQLQYRLDSDKAKDGMISIQNDDEFAMFMDRLRPLIVPPRLANGKVSARRLKPVSVLFEDAGLGNEEQGNKGDSTQRGGTQAKHKTAAQSGSRLESKGVEEYISMLQARWTCSTHTKSPKAPVYCYSVTPSVCYPLTFANFNLWAFEIVSLSLNYIYTQAKSVSDAWQ</sequence>
<evidence type="ECO:0000313" key="2">
    <source>
        <dbReference type="EMBL" id="KAF8446176.1"/>
    </source>
</evidence>
<feature type="non-terminal residue" evidence="2">
    <location>
        <position position="210"/>
    </location>
</feature>
<reference evidence="2" key="1">
    <citation type="submission" date="2019-10" db="EMBL/GenBank/DDBJ databases">
        <authorList>
            <consortium name="DOE Joint Genome Institute"/>
            <person name="Kuo A."/>
            <person name="Miyauchi S."/>
            <person name="Kiss E."/>
            <person name="Drula E."/>
            <person name="Kohler A."/>
            <person name="Sanchez-Garcia M."/>
            <person name="Andreopoulos B."/>
            <person name="Barry K.W."/>
            <person name="Bonito G."/>
            <person name="Buee M."/>
            <person name="Carver A."/>
            <person name="Chen C."/>
            <person name="Cichocki N."/>
            <person name="Clum A."/>
            <person name="Culley D."/>
            <person name="Crous P.W."/>
            <person name="Fauchery L."/>
            <person name="Girlanda M."/>
            <person name="Hayes R."/>
            <person name="Keri Z."/>
            <person name="LaButti K."/>
            <person name="Lipzen A."/>
            <person name="Lombard V."/>
            <person name="Magnuson J."/>
            <person name="Maillard F."/>
            <person name="Morin E."/>
            <person name="Murat C."/>
            <person name="Nolan M."/>
            <person name="Ohm R."/>
            <person name="Pangilinan J."/>
            <person name="Pereira M."/>
            <person name="Perotto S."/>
            <person name="Peter M."/>
            <person name="Riley R."/>
            <person name="Sitrit Y."/>
            <person name="Stielow B."/>
            <person name="Szollosi G."/>
            <person name="Zifcakova L."/>
            <person name="Stursova M."/>
            <person name="Spatafora J.W."/>
            <person name="Tedersoo L."/>
            <person name="Vaario L.-M."/>
            <person name="Yamada A."/>
            <person name="Yan M."/>
            <person name="Wang P."/>
            <person name="Xu J."/>
            <person name="Bruns T."/>
            <person name="Baldrian P."/>
            <person name="Vilgalys R."/>
            <person name="Henrissat B."/>
            <person name="Grigoriev I.V."/>
            <person name="Hibbett D."/>
            <person name="Nagy L.G."/>
            <person name="Martin F.M."/>
        </authorList>
    </citation>
    <scope>NUCLEOTIDE SEQUENCE</scope>
    <source>
        <strain evidence="2">BED1</strain>
    </source>
</reference>
<reference evidence="2" key="2">
    <citation type="journal article" date="2020" name="Nat. Commun.">
        <title>Large-scale genome sequencing of mycorrhizal fungi provides insights into the early evolution of symbiotic traits.</title>
        <authorList>
            <person name="Miyauchi S."/>
            <person name="Kiss E."/>
            <person name="Kuo A."/>
            <person name="Drula E."/>
            <person name="Kohler A."/>
            <person name="Sanchez-Garcia M."/>
            <person name="Morin E."/>
            <person name="Andreopoulos B."/>
            <person name="Barry K.W."/>
            <person name="Bonito G."/>
            <person name="Buee M."/>
            <person name="Carver A."/>
            <person name="Chen C."/>
            <person name="Cichocki N."/>
            <person name="Clum A."/>
            <person name="Culley D."/>
            <person name="Crous P.W."/>
            <person name="Fauchery L."/>
            <person name="Girlanda M."/>
            <person name="Hayes R.D."/>
            <person name="Keri Z."/>
            <person name="LaButti K."/>
            <person name="Lipzen A."/>
            <person name="Lombard V."/>
            <person name="Magnuson J."/>
            <person name="Maillard F."/>
            <person name="Murat C."/>
            <person name="Nolan M."/>
            <person name="Ohm R.A."/>
            <person name="Pangilinan J."/>
            <person name="Pereira M.F."/>
            <person name="Perotto S."/>
            <person name="Peter M."/>
            <person name="Pfister S."/>
            <person name="Riley R."/>
            <person name="Sitrit Y."/>
            <person name="Stielow J.B."/>
            <person name="Szollosi G."/>
            <person name="Zifcakova L."/>
            <person name="Stursova M."/>
            <person name="Spatafora J.W."/>
            <person name="Tedersoo L."/>
            <person name="Vaario L.M."/>
            <person name="Yamada A."/>
            <person name="Yan M."/>
            <person name="Wang P."/>
            <person name="Xu J."/>
            <person name="Bruns T."/>
            <person name="Baldrian P."/>
            <person name="Vilgalys R."/>
            <person name="Dunand C."/>
            <person name="Henrissat B."/>
            <person name="Grigoriev I.V."/>
            <person name="Hibbett D."/>
            <person name="Nagy L.G."/>
            <person name="Martin F.M."/>
        </authorList>
    </citation>
    <scope>NUCLEOTIDE SEQUENCE</scope>
    <source>
        <strain evidence="2">BED1</strain>
    </source>
</reference>
<organism evidence="2 3">
    <name type="scientific">Boletus edulis BED1</name>
    <dbReference type="NCBI Taxonomy" id="1328754"/>
    <lineage>
        <taxon>Eukaryota</taxon>
        <taxon>Fungi</taxon>
        <taxon>Dikarya</taxon>
        <taxon>Basidiomycota</taxon>
        <taxon>Agaricomycotina</taxon>
        <taxon>Agaricomycetes</taxon>
        <taxon>Agaricomycetidae</taxon>
        <taxon>Boletales</taxon>
        <taxon>Boletineae</taxon>
        <taxon>Boletaceae</taxon>
        <taxon>Boletoideae</taxon>
        <taxon>Boletus</taxon>
    </lineage>
</organism>
<feature type="region of interest" description="Disordered" evidence="1">
    <location>
        <begin position="105"/>
        <end position="136"/>
    </location>
</feature>
<protein>
    <recommendedName>
        <fullName evidence="4">PB1 domain-containing protein</fullName>
    </recommendedName>
</protein>